<evidence type="ECO:0000256" key="2">
    <source>
        <dbReference type="ARBA" id="ARBA00022630"/>
    </source>
</evidence>
<name>A0A849L6P8_9RHOB</name>
<accession>A0A849L6P8</accession>
<keyword evidence="7" id="KW-1185">Reference proteome</keyword>
<dbReference type="Pfam" id="PF12766">
    <property type="entry name" value="Pyridox_oxase_2"/>
    <property type="match status" value="1"/>
</dbReference>
<dbReference type="PANTHER" id="PTHR10851">
    <property type="entry name" value="PYRIDOXINE-5-PHOSPHATE OXIDASE"/>
    <property type="match status" value="1"/>
</dbReference>
<dbReference type="InterPro" id="IPR024624">
    <property type="entry name" value="Pyridox_Oxase_Alr4036_FMN-bd"/>
</dbReference>
<proteinExistence type="predicted"/>
<organism evidence="6 7">
    <name type="scientific">Halovulum dunhuangense</name>
    <dbReference type="NCBI Taxonomy" id="1505036"/>
    <lineage>
        <taxon>Bacteria</taxon>
        <taxon>Pseudomonadati</taxon>
        <taxon>Pseudomonadota</taxon>
        <taxon>Alphaproteobacteria</taxon>
        <taxon>Rhodobacterales</taxon>
        <taxon>Paracoccaceae</taxon>
        <taxon>Halovulum</taxon>
    </lineage>
</organism>
<dbReference type="SUPFAM" id="SSF50475">
    <property type="entry name" value="FMN-binding split barrel"/>
    <property type="match status" value="1"/>
</dbReference>
<protein>
    <submittedName>
        <fullName evidence="6">Pyridoxamine 5'-phosphate oxidase</fullName>
    </submittedName>
</protein>
<sequence length="163" mass="17630">MHDRRAPARHPTLATVSADGVPQARTVVLRGADRAAARLRIHTDLRSAKMRDLRARPLAALHVWDSAAHLQIRLTASVSILTGDAVADLWARIPEAARLSYGGTPAPGQALADALAYEKTPDPAAFAVLQLDLQAMDILHLGPRHRRATYTRTAGWAGQWCAP</sequence>
<dbReference type="RefSeq" id="WP_343035385.1">
    <property type="nucleotide sequence ID" value="NZ_JABFBC010000005.1"/>
</dbReference>
<dbReference type="GO" id="GO:0008615">
    <property type="term" value="P:pyridoxine biosynthetic process"/>
    <property type="evidence" value="ECO:0007669"/>
    <property type="project" value="InterPro"/>
</dbReference>
<dbReference type="GO" id="GO:0004733">
    <property type="term" value="F:pyridoxamine phosphate oxidase activity"/>
    <property type="evidence" value="ECO:0007669"/>
    <property type="project" value="InterPro"/>
</dbReference>
<dbReference type="InterPro" id="IPR000659">
    <property type="entry name" value="Pyridox_Oxase"/>
</dbReference>
<dbReference type="PANTHER" id="PTHR10851:SF3">
    <property type="entry name" value="PYRIDOXINE_PYRIDOXAMINE 5'-PHOSPHATE OXIDASE 2"/>
    <property type="match status" value="1"/>
</dbReference>
<dbReference type="InterPro" id="IPR012349">
    <property type="entry name" value="Split_barrel_FMN-bd"/>
</dbReference>
<comment type="caution">
    <text evidence="6">The sequence shown here is derived from an EMBL/GenBank/DDBJ whole genome shotgun (WGS) entry which is preliminary data.</text>
</comment>
<reference evidence="6 7" key="1">
    <citation type="submission" date="2020-05" db="EMBL/GenBank/DDBJ databases">
        <title>Gimesia benthica sp. nov., a novel planctomycete isolated from a deep-sea water sample of the Northwest Indian Ocean.</title>
        <authorList>
            <person name="Wang J."/>
            <person name="Ruan C."/>
            <person name="Song L."/>
            <person name="Zhu Y."/>
            <person name="Li A."/>
            <person name="Zheng X."/>
            <person name="Wang L."/>
            <person name="Lu Z."/>
            <person name="Huang Y."/>
            <person name="Du W."/>
            <person name="Zhou Y."/>
            <person name="Huang L."/>
            <person name="Dai X."/>
        </authorList>
    </citation>
    <scope>NUCLEOTIDE SEQUENCE [LARGE SCALE GENOMIC DNA]</scope>
    <source>
        <strain evidence="6 7">YYQ-30</strain>
    </source>
</reference>
<dbReference type="Gene3D" id="2.30.110.10">
    <property type="entry name" value="Electron Transport, Fmn-binding Protein, Chain A"/>
    <property type="match status" value="1"/>
</dbReference>
<keyword evidence="2" id="KW-0285">Flavoprotein</keyword>
<comment type="cofactor">
    <cofactor evidence="1">
        <name>FMN</name>
        <dbReference type="ChEBI" id="CHEBI:58210"/>
    </cofactor>
</comment>
<feature type="domain" description="Pyridoxamine 5'-phosphate oxidase Alr4036 family FMN-binding" evidence="5">
    <location>
        <begin position="4"/>
        <end position="81"/>
    </location>
</feature>
<dbReference type="Proteomes" id="UP000572377">
    <property type="component" value="Unassembled WGS sequence"/>
</dbReference>
<evidence type="ECO:0000256" key="3">
    <source>
        <dbReference type="ARBA" id="ARBA00022643"/>
    </source>
</evidence>
<dbReference type="GO" id="GO:0010181">
    <property type="term" value="F:FMN binding"/>
    <property type="evidence" value="ECO:0007669"/>
    <property type="project" value="InterPro"/>
</dbReference>
<keyword evidence="3" id="KW-0288">FMN</keyword>
<dbReference type="EMBL" id="JABFBC010000005">
    <property type="protein sequence ID" value="NNU82076.1"/>
    <property type="molecule type" value="Genomic_DNA"/>
</dbReference>
<evidence type="ECO:0000259" key="5">
    <source>
        <dbReference type="Pfam" id="PF12766"/>
    </source>
</evidence>
<evidence type="ECO:0000256" key="4">
    <source>
        <dbReference type="ARBA" id="ARBA00023002"/>
    </source>
</evidence>
<evidence type="ECO:0000313" key="6">
    <source>
        <dbReference type="EMBL" id="NNU82076.1"/>
    </source>
</evidence>
<keyword evidence="4" id="KW-0560">Oxidoreductase</keyword>
<evidence type="ECO:0000313" key="7">
    <source>
        <dbReference type="Proteomes" id="UP000572377"/>
    </source>
</evidence>
<gene>
    <name evidence="6" type="ORF">HMH01_16680</name>
</gene>
<dbReference type="AlphaFoldDB" id="A0A849L6P8"/>
<evidence type="ECO:0000256" key="1">
    <source>
        <dbReference type="ARBA" id="ARBA00001917"/>
    </source>
</evidence>